<evidence type="ECO:0000313" key="3">
    <source>
        <dbReference type="Proteomes" id="UP000612055"/>
    </source>
</evidence>
<dbReference type="AlphaFoldDB" id="A0A835Y2Q6"/>
<comment type="caution">
    <text evidence="2">The sequence shown here is derived from an EMBL/GenBank/DDBJ whole genome shotgun (WGS) entry which is preliminary data.</text>
</comment>
<feature type="region of interest" description="Disordered" evidence="1">
    <location>
        <begin position="1"/>
        <end position="25"/>
    </location>
</feature>
<keyword evidence="3" id="KW-1185">Reference proteome</keyword>
<evidence type="ECO:0000256" key="1">
    <source>
        <dbReference type="SAM" id="MobiDB-lite"/>
    </source>
</evidence>
<dbReference type="Proteomes" id="UP000612055">
    <property type="component" value="Unassembled WGS sequence"/>
</dbReference>
<feature type="compositionally biased region" description="Pro residues" evidence="1">
    <location>
        <begin position="8"/>
        <end position="23"/>
    </location>
</feature>
<dbReference type="EMBL" id="JAEHOE010000040">
    <property type="protein sequence ID" value="KAG2493026.1"/>
    <property type="molecule type" value="Genomic_DNA"/>
</dbReference>
<name>A0A835Y2Q6_9CHLO</name>
<protein>
    <submittedName>
        <fullName evidence="2">Uncharacterized protein</fullName>
    </submittedName>
</protein>
<accession>A0A835Y2Q6</accession>
<sequence>MGPVAALDPPPPPPPSPPRPSPLAPTAGPIILDAAGCGALVESYGIQPGVSWGTANASVQEQYTASSCNIKICVYWRSKYSVVPFVTYGSLSADLQPLWDLPRSDANNQTCNELSGPLSSTECGAVQERYGILPLVSSGSATPNVVALFSSSGCDTSICTVWRQRYGVTPYVSYGDLPASYKASWDAVRTPGDKTCNDLAGEWRAAGRPLQTWGLLDSSECGALVETYGIVPGSSWGSAGANVQSLYTASLCDTRVCAYWRTKYSVVPFLEWGSFPQALQDAWSFVRQPSGKTCNELSGPLDPSGCGGLVEAYNVTPGVSYGSLTPSMRLMYDSSDCDSLICQYWASKYDVIPTVSWGSLPAAMQPAWDRVRASGRNCNAMSGPLEPAGCGVLVEAFNVTPGVSYGSLPPALQQLYESSDCDSRICEYWTSKYDVVPTVSWGSLPAAMQPSWDRVRASGRSCNAMSGPLDSAGCGELVAAYNITPGYGMGSAVPLAAQLYEDSKCLNSVCEFWRAAYGVVPFLSYGSLPTYLQPSWDYPRTAYAQNCNELSGPLGASECGALQEAFGIVPGSSWGPAPESVQRVWASSNCEEQICTYWRSKYGVVPFVTYGSLPPSLQPGWDQLHAGSNLTCNTLSGPLDAAACGAVSDLYDVFPGVSWGRLDGAEARAAWDANGCNSHLCSHWAAKYEVKPWVSYGRLNEAGSVNAARRRSWDWPRVDNGNRTCNSLAGLLDSDSCGKLTEYFGVQPGFSWGSITGEAREMYDASTCDVNVCEYWRYKYGVVPGVTWGRMPESLKPSWQLARAEADNMTCNELVSGNTALVQRFAPVLRFYGSGQGFPMTAETYYTAGCTTKDCPMGDWLNRPRDTKAHVYYAVSTCGEQVRIKFHFFYAWQAPCNPNTPLPQATHQSDWEAVTVILDRDRRRVSAVQFEQHGGWYTRLAGKGGFETSGGRPVVYVGFQAHGAYHSAQAPVTGLEEERCSYYGDWRGSSLSWDTGSTVLVDLMAPSPETWIQAMRNAPNGEILWGAGKRISFRTDQWQPKCDARACTGHGYDITALLNIGVSEAGCARSQCPMGWKDTKVLGCYRCPKGYIDCGPLMCANGSSRWNCANPFNKRKKPSTMGYAYMLSTSDQGLLYD</sequence>
<evidence type="ECO:0000313" key="2">
    <source>
        <dbReference type="EMBL" id="KAG2493026.1"/>
    </source>
</evidence>
<dbReference type="OrthoDB" id="6330735at2759"/>
<gene>
    <name evidence="2" type="ORF">HYH03_008689</name>
</gene>
<proteinExistence type="predicted"/>
<reference evidence="2" key="1">
    <citation type="journal article" date="2020" name="bioRxiv">
        <title>Comparative genomics of Chlamydomonas.</title>
        <authorList>
            <person name="Craig R.J."/>
            <person name="Hasan A.R."/>
            <person name="Ness R.W."/>
            <person name="Keightley P.D."/>
        </authorList>
    </citation>
    <scope>NUCLEOTIDE SEQUENCE</scope>
    <source>
        <strain evidence="2">CCAP 11/70</strain>
    </source>
</reference>
<organism evidence="2 3">
    <name type="scientific">Edaphochlamys debaryana</name>
    <dbReference type="NCBI Taxonomy" id="47281"/>
    <lineage>
        <taxon>Eukaryota</taxon>
        <taxon>Viridiplantae</taxon>
        <taxon>Chlorophyta</taxon>
        <taxon>core chlorophytes</taxon>
        <taxon>Chlorophyceae</taxon>
        <taxon>CS clade</taxon>
        <taxon>Chlamydomonadales</taxon>
        <taxon>Chlamydomonadales incertae sedis</taxon>
        <taxon>Edaphochlamys</taxon>
    </lineage>
</organism>